<dbReference type="Proteomes" id="UP000023152">
    <property type="component" value="Unassembled WGS sequence"/>
</dbReference>
<gene>
    <name evidence="2" type="ORF">RFI_15586</name>
</gene>
<comment type="caution">
    <text evidence="2">The sequence shown here is derived from an EMBL/GenBank/DDBJ whole genome shotgun (WGS) entry which is preliminary data.</text>
</comment>
<feature type="compositionally biased region" description="Low complexity" evidence="1">
    <location>
        <begin position="79"/>
        <end position="108"/>
    </location>
</feature>
<accession>X6N6Q2</accession>
<evidence type="ECO:0000256" key="1">
    <source>
        <dbReference type="SAM" id="MobiDB-lite"/>
    </source>
</evidence>
<organism evidence="2 3">
    <name type="scientific">Reticulomyxa filosa</name>
    <dbReference type="NCBI Taxonomy" id="46433"/>
    <lineage>
        <taxon>Eukaryota</taxon>
        <taxon>Sar</taxon>
        <taxon>Rhizaria</taxon>
        <taxon>Retaria</taxon>
        <taxon>Foraminifera</taxon>
        <taxon>Monothalamids</taxon>
        <taxon>Reticulomyxidae</taxon>
        <taxon>Reticulomyxa</taxon>
    </lineage>
</organism>
<feature type="region of interest" description="Disordered" evidence="1">
    <location>
        <begin position="68"/>
        <end position="178"/>
    </location>
</feature>
<sequence length="406" mass="46656">MSLKDYFMSKPDLAPLWPAVSAEEETLISLASEKLWTDVSEAFDALQVPKASQSLLKGRLIILAKQRTETSKATSNEDVVATATETQTQTQKQQQQQQPPVAAVVATKEATPEQSSSPRPPPSQRQAQTKEKSKTKETSKATSDVNVNVNVKQVKEEKEKEKEKEEEEEEEEEEEKTKEIVTRSKKLISEAIEETPILEFRQEEFQNAVLSSQNSTDFVTHYERSPMLNVSPFPLHCVANSPSDLVSKIKVARRTPVSAKWPFLHHCYYTWNSSLLTRRLGNDKCQVFWSHQRCCLFVLSFILSQKKKKKKIKKIVFFFFGQSANDWTKHVHWTEMPFGDFVEKVANSYSSMKAKNVPFHDSYKLKNLTAKDEQDIIYYSLQIPLGACHHLGVYFFFYYYLCLSLK</sequence>
<protein>
    <submittedName>
        <fullName evidence="2">Uncharacterized protein</fullName>
    </submittedName>
</protein>
<keyword evidence="3" id="KW-1185">Reference proteome</keyword>
<dbReference type="EMBL" id="ASPP01011449">
    <property type="protein sequence ID" value="ETO21618.1"/>
    <property type="molecule type" value="Genomic_DNA"/>
</dbReference>
<feature type="compositionally biased region" description="Acidic residues" evidence="1">
    <location>
        <begin position="164"/>
        <end position="174"/>
    </location>
</feature>
<dbReference type="AlphaFoldDB" id="X6N6Q2"/>
<evidence type="ECO:0000313" key="2">
    <source>
        <dbReference type="EMBL" id="ETO21618.1"/>
    </source>
</evidence>
<name>X6N6Q2_RETFI</name>
<proteinExistence type="predicted"/>
<reference evidence="2 3" key="1">
    <citation type="journal article" date="2013" name="Curr. Biol.">
        <title>The Genome of the Foraminiferan Reticulomyxa filosa.</title>
        <authorList>
            <person name="Glockner G."/>
            <person name="Hulsmann N."/>
            <person name="Schleicher M."/>
            <person name="Noegel A.A."/>
            <person name="Eichinger L."/>
            <person name="Gallinger C."/>
            <person name="Pawlowski J."/>
            <person name="Sierra R."/>
            <person name="Euteneuer U."/>
            <person name="Pillet L."/>
            <person name="Moustafa A."/>
            <person name="Platzer M."/>
            <person name="Groth M."/>
            <person name="Szafranski K."/>
            <person name="Schliwa M."/>
        </authorList>
    </citation>
    <scope>NUCLEOTIDE SEQUENCE [LARGE SCALE GENOMIC DNA]</scope>
</reference>
<feature type="compositionally biased region" description="Basic and acidic residues" evidence="1">
    <location>
        <begin position="153"/>
        <end position="163"/>
    </location>
</feature>
<feature type="compositionally biased region" description="Basic and acidic residues" evidence="1">
    <location>
        <begin position="128"/>
        <end position="139"/>
    </location>
</feature>
<evidence type="ECO:0000313" key="3">
    <source>
        <dbReference type="Proteomes" id="UP000023152"/>
    </source>
</evidence>